<keyword evidence="2" id="KW-0808">Transferase</keyword>
<dbReference type="GO" id="GO:0004692">
    <property type="term" value="F:cGMP-dependent protein kinase activity"/>
    <property type="evidence" value="ECO:0007669"/>
    <property type="project" value="InterPro"/>
</dbReference>
<keyword evidence="8" id="KW-1185">Reference proteome</keyword>
<dbReference type="PROSITE" id="PS50011">
    <property type="entry name" value="PROTEIN_KINASE_DOM"/>
    <property type="match status" value="1"/>
</dbReference>
<evidence type="ECO:0000259" key="6">
    <source>
        <dbReference type="PROSITE" id="PS50011"/>
    </source>
</evidence>
<reference evidence="7" key="3">
    <citation type="submission" date="2025-09" db="UniProtKB">
        <authorList>
            <consortium name="Ensembl"/>
        </authorList>
    </citation>
    <scope>IDENTIFICATION</scope>
</reference>
<organism evidence="7 8">
    <name type="scientific">Gouania willdenowi</name>
    <name type="common">Blunt-snouted clingfish</name>
    <name type="synonym">Lepadogaster willdenowi</name>
    <dbReference type="NCBI Taxonomy" id="441366"/>
    <lineage>
        <taxon>Eukaryota</taxon>
        <taxon>Metazoa</taxon>
        <taxon>Chordata</taxon>
        <taxon>Craniata</taxon>
        <taxon>Vertebrata</taxon>
        <taxon>Euteleostomi</taxon>
        <taxon>Actinopterygii</taxon>
        <taxon>Neopterygii</taxon>
        <taxon>Teleostei</taxon>
        <taxon>Neoteleostei</taxon>
        <taxon>Acanthomorphata</taxon>
        <taxon>Ovalentaria</taxon>
        <taxon>Blenniimorphae</taxon>
        <taxon>Blenniiformes</taxon>
        <taxon>Gobiesocoidei</taxon>
        <taxon>Gobiesocidae</taxon>
        <taxon>Gobiesocinae</taxon>
        <taxon>Gouania</taxon>
    </lineage>
</organism>
<dbReference type="InterPro" id="IPR035014">
    <property type="entry name" value="STKc_cGK"/>
</dbReference>
<keyword evidence="4" id="KW-0418">Kinase</keyword>
<dbReference type="AlphaFoldDB" id="A0A8C5ECD9"/>
<dbReference type="Proteomes" id="UP000694680">
    <property type="component" value="Chromosome 15"/>
</dbReference>
<keyword evidence="3" id="KW-0547">Nucleotide-binding</keyword>
<sequence length="315" mass="36107">MAGSCVPLLIKQVRLRGEDTTFALKCIKKSHIVENRQQEHVYSEKSILQQTNSMFIIRFFRTFRDSRFVYILLEVCLGGELWTVLRDMGFFDDATARFCTGCVLEAFEYLHTMGVVYRDLKPENLLLDGNGYVKMADFGFAKKIGLGRKTWTFCGTPEYVAPEVILNKGHDFGADCWSLGILIFELLTGNPPFTGADPLNIYTMVLRGIEKVDFPKRIGKRPDDLIRRLCNFTKICTHLKPAEKLDHLAIINAKNAMKPHDQQVCPIHTIFTTCILDPKISKKLYFDHTQNQTGSQPTLVRKWRFGLETHLHELV</sequence>
<dbReference type="Pfam" id="PF00069">
    <property type="entry name" value="Pkinase"/>
    <property type="match status" value="1"/>
</dbReference>
<dbReference type="Gene3D" id="1.10.510.10">
    <property type="entry name" value="Transferase(Phosphotransferase) domain 1"/>
    <property type="match status" value="1"/>
</dbReference>
<keyword evidence="1" id="KW-0723">Serine/threonine-protein kinase</keyword>
<evidence type="ECO:0000313" key="7">
    <source>
        <dbReference type="Ensembl" id="ENSGWIP00000019395.1"/>
    </source>
</evidence>
<name>A0A8C5ECD9_GOUWI</name>
<proteinExistence type="predicted"/>
<dbReference type="InterPro" id="IPR000719">
    <property type="entry name" value="Prot_kinase_dom"/>
</dbReference>
<protein>
    <recommendedName>
        <fullName evidence="6">Protein kinase domain-containing protein</fullName>
    </recommendedName>
</protein>
<dbReference type="PANTHER" id="PTHR24353">
    <property type="entry name" value="CYCLIC NUCLEOTIDE-DEPENDENT PROTEIN KINASE"/>
    <property type="match status" value="1"/>
</dbReference>
<dbReference type="Gene3D" id="3.30.200.20">
    <property type="entry name" value="Phosphorylase Kinase, domain 1"/>
    <property type="match status" value="1"/>
</dbReference>
<evidence type="ECO:0000313" key="8">
    <source>
        <dbReference type="Proteomes" id="UP000694680"/>
    </source>
</evidence>
<dbReference type="SUPFAM" id="SSF56112">
    <property type="entry name" value="Protein kinase-like (PK-like)"/>
    <property type="match status" value="1"/>
</dbReference>
<feature type="domain" description="Protein kinase" evidence="6">
    <location>
        <begin position="1"/>
        <end position="271"/>
    </location>
</feature>
<dbReference type="PROSITE" id="PS00108">
    <property type="entry name" value="PROTEIN_KINASE_ST"/>
    <property type="match status" value="1"/>
</dbReference>
<reference evidence="7" key="1">
    <citation type="submission" date="2020-06" db="EMBL/GenBank/DDBJ databases">
        <authorList>
            <consortium name="Wellcome Sanger Institute Data Sharing"/>
        </authorList>
    </citation>
    <scope>NUCLEOTIDE SEQUENCE [LARGE SCALE GENOMIC DNA]</scope>
</reference>
<evidence type="ECO:0000256" key="5">
    <source>
        <dbReference type="ARBA" id="ARBA00022840"/>
    </source>
</evidence>
<reference evidence="7" key="2">
    <citation type="submission" date="2025-08" db="UniProtKB">
        <authorList>
            <consortium name="Ensembl"/>
        </authorList>
    </citation>
    <scope>IDENTIFICATION</scope>
</reference>
<evidence type="ECO:0000256" key="1">
    <source>
        <dbReference type="ARBA" id="ARBA00022527"/>
    </source>
</evidence>
<dbReference type="Ensembl" id="ENSGWIT00000021351.1">
    <property type="protein sequence ID" value="ENSGWIP00000019395.1"/>
    <property type="gene ID" value="ENSGWIG00000010617.1"/>
</dbReference>
<dbReference type="GO" id="GO:0005524">
    <property type="term" value="F:ATP binding"/>
    <property type="evidence" value="ECO:0007669"/>
    <property type="project" value="UniProtKB-KW"/>
</dbReference>
<evidence type="ECO:0000256" key="4">
    <source>
        <dbReference type="ARBA" id="ARBA00022777"/>
    </source>
</evidence>
<dbReference type="CDD" id="cd05572">
    <property type="entry name" value="STKc_cGK"/>
    <property type="match status" value="1"/>
</dbReference>
<evidence type="ECO:0000256" key="3">
    <source>
        <dbReference type="ARBA" id="ARBA00022741"/>
    </source>
</evidence>
<keyword evidence="5" id="KW-0067">ATP-binding</keyword>
<dbReference type="SMART" id="SM00220">
    <property type="entry name" value="S_TKc"/>
    <property type="match status" value="1"/>
</dbReference>
<dbReference type="PANTHER" id="PTHR24353:SF155">
    <property type="match status" value="1"/>
</dbReference>
<evidence type="ECO:0000256" key="2">
    <source>
        <dbReference type="ARBA" id="ARBA00022679"/>
    </source>
</evidence>
<dbReference type="InterPro" id="IPR011009">
    <property type="entry name" value="Kinase-like_dom_sf"/>
</dbReference>
<dbReference type="InterPro" id="IPR008271">
    <property type="entry name" value="Ser/Thr_kinase_AS"/>
</dbReference>
<accession>A0A8C5ECD9</accession>